<feature type="region of interest" description="Disordered" evidence="2">
    <location>
        <begin position="562"/>
        <end position="584"/>
    </location>
</feature>
<evidence type="ECO:0000313" key="5">
    <source>
        <dbReference type="Proteomes" id="UP000664859"/>
    </source>
</evidence>
<keyword evidence="1" id="KW-0560">Oxidoreductase</keyword>
<proteinExistence type="predicted"/>
<gene>
    <name evidence="4" type="ORF">JKP88DRAFT_352551</name>
</gene>
<dbReference type="Proteomes" id="UP000664859">
    <property type="component" value="Unassembled WGS sequence"/>
</dbReference>
<reference evidence="4" key="1">
    <citation type="submission" date="2021-02" db="EMBL/GenBank/DDBJ databases">
        <title>First Annotated Genome of the Yellow-green Alga Tribonema minus.</title>
        <authorList>
            <person name="Mahan K.M."/>
        </authorList>
    </citation>
    <scope>NUCLEOTIDE SEQUENCE</scope>
    <source>
        <strain evidence="4">UTEX B ZZ1240</strain>
    </source>
</reference>
<dbReference type="Pfam" id="PF01266">
    <property type="entry name" value="DAO"/>
    <property type="match status" value="1"/>
</dbReference>
<evidence type="ECO:0000256" key="2">
    <source>
        <dbReference type="SAM" id="MobiDB-lite"/>
    </source>
</evidence>
<comment type="caution">
    <text evidence="4">The sequence shown here is derived from an EMBL/GenBank/DDBJ whole genome shotgun (WGS) entry which is preliminary data.</text>
</comment>
<evidence type="ECO:0000313" key="4">
    <source>
        <dbReference type="EMBL" id="KAG5190770.1"/>
    </source>
</evidence>
<dbReference type="SUPFAM" id="SSF51905">
    <property type="entry name" value="FAD/NAD(P)-binding domain"/>
    <property type="match status" value="1"/>
</dbReference>
<dbReference type="OrthoDB" id="424974at2759"/>
<dbReference type="Gene3D" id="3.50.50.60">
    <property type="entry name" value="FAD/NAD(P)-binding domain"/>
    <property type="match status" value="1"/>
</dbReference>
<feature type="domain" description="FAD dependent oxidoreductase" evidence="3">
    <location>
        <begin position="48"/>
        <end position="315"/>
    </location>
</feature>
<dbReference type="AlphaFoldDB" id="A0A835ZBS5"/>
<dbReference type="Gene3D" id="3.30.9.10">
    <property type="entry name" value="D-Amino Acid Oxidase, subunit A, domain 2"/>
    <property type="match status" value="1"/>
</dbReference>
<feature type="compositionally biased region" description="Low complexity" evidence="2">
    <location>
        <begin position="403"/>
        <end position="420"/>
    </location>
</feature>
<feature type="region of interest" description="Disordered" evidence="2">
    <location>
        <begin position="395"/>
        <end position="433"/>
    </location>
</feature>
<name>A0A835ZBS5_9STRA</name>
<accession>A0A835ZBS5</accession>
<dbReference type="PANTHER" id="PTHR13847:SF289">
    <property type="entry name" value="GLYCINE OXIDASE"/>
    <property type="match status" value="1"/>
</dbReference>
<dbReference type="EMBL" id="JAFCMP010000028">
    <property type="protein sequence ID" value="KAG5190770.1"/>
    <property type="molecule type" value="Genomic_DNA"/>
</dbReference>
<dbReference type="GO" id="GO:0016491">
    <property type="term" value="F:oxidoreductase activity"/>
    <property type="evidence" value="ECO:0007669"/>
    <property type="project" value="UniProtKB-KW"/>
</dbReference>
<protein>
    <submittedName>
        <fullName evidence="4">Glycine oxidase thio</fullName>
    </submittedName>
</protein>
<keyword evidence="5" id="KW-1185">Reference proteome</keyword>
<dbReference type="SUPFAM" id="SSF54373">
    <property type="entry name" value="FAD-linked reductases, C-terminal domain"/>
    <property type="match status" value="1"/>
</dbReference>
<dbReference type="GO" id="GO:0005737">
    <property type="term" value="C:cytoplasm"/>
    <property type="evidence" value="ECO:0007669"/>
    <property type="project" value="TreeGrafter"/>
</dbReference>
<sequence length="746" mass="77513">MLAPQSERLESGHYLNLCLQSRAMYPAWIETLESLAGIGVAPGTPPPDAGFWSAGGFLAPAFAGDEVSKWVPPPEGGPSEWLTGEQLRQMEPLISEEAVGGWWYPQDMNVDARCLFDVLERAAVAAGVEVMEGTAARGLVYNATGKAAAAVVLSDGRQVKCEAVVGAMGAWMRELLPVPMTSHKGQMMALRSPSGLQKAIPGRVLFAEDAYIIPKRDGRVVVGATVERDDWSLHTTPAGKGAATGLARLIANATKVCPALAHMAIEETWAGLRPVAPDSMPVLGASERCRNVFLAGGYWRNGVLLAPRTGQLVADAVMNELSVADRTVLGAFSSDRFLGARKGAAAERSLGGIAVGFAGTVSKGASKGGMAFDGLYGMFGAGGRGYIPPELEHAEEEARGPGADAQQARDAADAQQTQAEALEESEEGPVTDYDAMPEFSEEALKEARRSNRNLDEIFSSYELDAQDQSELAAADATARPAYAWDDDALSQAQSVGAELVEVELSAEEHAAVESAGTDTSALVKLASVVWQRPEDEGGPLRVPFGTNVLEMAQEGRLAELAAAGSQGTGAQEISAPSAARGEQERSQEVSALYAKILENKRAAAAAAAPAKMMNGSSNGSAAAEANGWLSRIFNANANNNSNHAGVNGSAPSGGPVLQSSQVNGHAAAAAAGAAAAAAATAVVHDDDDALADAKEASFDAYDAIMVHRGEQEGGAETATAARASNRLDADAEWAAFEAAFEGRNVP</sequence>
<evidence type="ECO:0000259" key="3">
    <source>
        <dbReference type="Pfam" id="PF01266"/>
    </source>
</evidence>
<evidence type="ECO:0000256" key="1">
    <source>
        <dbReference type="ARBA" id="ARBA00023002"/>
    </source>
</evidence>
<organism evidence="4 5">
    <name type="scientific">Tribonema minus</name>
    <dbReference type="NCBI Taxonomy" id="303371"/>
    <lineage>
        <taxon>Eukaryota</taxon>
        <taxon>Sar</taxon>
        <taxon>Stramenopiles</taxon>
        <taxon>Ochrophyta</taxon>
        <taxon>PX clade</taxon>
        <taxon>Xanthophyceae</taxon>
        <taxon>Tribonematales</taxon>
        <taxon>Tribonemataceae</taxon>
        <taxon>Tribonema</taxon>
    </lineage>
</organism>
<dbReference type="InterPro" id="IPR006076">
    <property type="entry name" value="FAD-dep_OxRdtase"/>
</dbReference>
<dbReference type="InterPro" id="IPR036188">
    <property type="entry name" value="FAD/NAD-bd_sf"/>
</dbReference>
<dbReference type="PANTHER" id="PTHR13847">
    <property type="entry name" value="SARCOSINE DEHYDROGENASE-RELATED"/>
    <property type="match status" value="1"/>
</dbReference>